<dbReference type="OrthoDB" id="1323565at2759"/>
<name>A0A9P0ZK70_CUSEU</name>
<gene>
    <name evidence="3" type="ORF">CEURO_LOCUS15473</name>
</gene>
<organism evidence="3 4">
    <name type="scientific">Cuscuta europaea</name>
    <name type="common">European dodder</name>
    <dbReference type="NCBI Taxonomy" id="41803"/>
    <lineage>
        <taxon>Eukaryota</taxon>
        <taxon>Viridiplantae</taxon>
        <taxon>Streptophyta</taxon>
        <taxon>Embryophyta</taxon>
        <taxon>Tracheophyta</taxon>
        <taxon>Spermatophyta</taxon>
        <taxon>Magnoliopsida</taxon>
        <taxon>eudicotyledons</taxon>
        <taxon>Gunneridae</taxon>
        <taxon>Pentapetalae</taxon>
        <taxon>asterids</taxon>
        <taxon>lamiids</taxon>
        <taxon>Solanales</taxon>
        <taxon>Convolvulaceae</taxon>
        <taxon>Cuscuteae</taxon>
        <taxon>Cuscuta</taxon>
        <taxon>Cuscuta subgen. Cuscuta</taxon>
    </lineage>
</organism>
<evidence type="ECO:0000313" key="3">
    <source>
        <dbReference type="EMBL" id="CAH9101647.1"/>
    </source>
</evidence>
<reference evidence="3" key="1">
    <citation type="submission" date="2022-07" db="EMBL/GenBank/DDBJ databases">
        <authorList>
            <person name="Macas J."/>
            <person name="Novak P."/>
            <person name="Neumann P."/>
        </authorList>
    </citation>
    <scope>NUCLEOTIDE SEQUENCE</scope>
</reference>
<evidence type="ECO:0000256" key="1">
    <source>
        <dbReference type="ARBA" id="ARBA00007160"/>
    </source>
</evidence>
<feature type="compositionally biased region" description="Basic and acidic residues" evidence="2">
    <location>
        <begin position="164"/>
        <end position="174"/>
    </location>
</feature>
<dbReference type="Pfam" id="PF02496">
    <property type="entry name" value="ABA_WDS"/>
    <property type="match status" value="1"/>
</dbReference>
<feature type="region of interest" description="Disordered" evidence="2">
    <location>
        <begin position="1"/>
        <end position="46"/>
    </location>
</feature>
<protein>
    <submittedName>
        <fullName evidence="3">Uncharacterized protein</fullName>
    </submittedName>
</protein>
<evidence type="ECO:0000256" key="2">
    <source>
        <dbReference type="SAM" id="MobiDB-lite"/>
    </source>
</evidence>
<dbReference type="InterPro" id="IPR003496">
    <property type="entry name" value="ABA_WDS"/>
</dbReference>
<comment type="caution">
    <text evidence="3">The sequence shown here is derived from an EMBL/GenBank/DDBJ whole genome shotgun (WGS) entry which is preliminary data.</text>
</comment>
<accession>A0A9P0ZK70</accession>
<comment type="similarity">
    <text evidence="1">Belongs to the abscisic acid and water stress-induced protein family.</text>
</comment>
<feature type="region of interest" description="Disordered" evidence="2">
    <location>
        <begin position="90"/>
        <end position="110"/>
    </location>
</feature>
<keyword evidence="4" id="KW-1185">Reference proteome</keyword>
<dbReference type="PANTHER" id="PTHR33801">
    <property type="entry name" value="ABSCISIC STRESS-RIPENING PROTEIN 5"/>
    <property type="match status" value="1"/>
</dbReference>
<dbReference type="AlphaFoldDB" id="A0A9P0ZK70"/>
<sequence>MSEEKHHRHHFGHRKDDEEENRQPSYPDSTTGFGGDISNNDTYGAYEKPYDQVTATGYGRDESCNYEKQTTAGYEYGQESYGIGQEAADYEDNKPAGRSHEDLEKEKKHHKHLQQIGELGTAAAGAYALYEKHEAKKDPEHAHRHKIEEEVAAAAAVGSGGFAFHEHHEKKEAKEDEEAAEGHKKKYHFF</sequence>
<proteinExistence type="inferred from homology"/>
<feature type="compositionally biased region" description="Basic and acidic residues" evidence="2">
    <location>
        <begin position="91"/>
        <end position="106"/>
    </location>
</feature>
<dbReference type="EMBL" id="CAMAPE010000038">
    <property type="protein sequence ID" value="CAH9101647.1"/>
    <property type="molecule type" value="Genomic_DNA"/>
</dbReference>
<feature type="compositionally biased region" description="Polar residues" evidence="2">
    <location>
        <begin position="23"/>
        <end position="42"/>
    </location>
</feature>
<feature type="region of interest" description="Disordered" evidence="2">
    <location>
        <begin position="163"/>
        <end position="190"/>
    </location>
</feature>
<feature type="compositionally biased region" description="Basic residues" evidence="2">
    <location>
        <begin position="1"/>
        <end position="13"/>
    </location>
</feature>
<dbReference type="Proteomes" id="UP001152484">
    <property type="component" value="Unassembled WGS sequence"/>
</dbReference>
<evidence type="ECO:0000313" key="4">
    <source>
        <dbReference type="Proteomes" id="UP001152484"/>
    </source>
</evidence>